<dbReference type="AlphaFoldDB" id="A0A1B8P1A2"/>
<name>A0A1B8P1A2_HALEL</name>
<gene>
    <name evidence="1" type="ORF">A8U91_00370</name>
</gene>
<comment type="caution">
    <text evidence="1">The sequence shown here is derived from an EMBL/GenBank/DDBJ whole genome shotgun (WGS) entry which is preliminary data.</text>
</comment>
<dbReference type="EMBL" id="MAJD01000001">
    <property type="protein sequence ID" value="OBX36034.1"/>
    <property type="molecule type" value="Genomic_DNA"/>
</dbReference>
<evidence type="ECO:0000313" key="1">
    <source>
        <dbReference type="EMBL" id="OBX36034.1"/>
    </source>
</evidence>
<dbReference type="Proteomes" id="UP000092504">
    <property type="component" value="Unassembled WGS sequence"/>
</dbReference>
<evidence type="ECO:0000313" key="2">
    <source>
        <dbReference type="Proteomes" id="UP000092504"/>
    </source>
</evidence>
<proteinExistence type="predicted"/>
<protein>
    <submittedName>
        <fullName evidence="1">Uncharacterized protein</fullName>
    </submittedName>
</protein>
<dbReference type="PATRIC" id="fig|2746.7.peg.384"/>
<sequence>MTPAIIAFVVVLLIGAPVAVVMAISGVAGVYSLGESAWSASSPTACSPVSPATC</sequence>
<reference evidence="1 2" key="1">
    <citation type="submission" date="2016-06" db="EMBL/GenBank/DDBJ databases">
        <title>Genome sequence of halotolerant plant growth promoting strain of Halomonas elongata HEK1 isolated from salterns of Rann of Kutch, Gujarat, India.</title>
        <authorList>
            <person name="Gaba S."/>
            <person name="Singh R.N."/>
            <person name="Abrol S."/>
            <person name="Kaushik R."/>
            <person name="Saxena A.K."/>
        </authorList>
    </citation>
    <scope>NUCLEOTIDE SEQUENCE [LARGE SCALE GENOMIC DNA]</scope>
    <source>
        <strain evidence="1 2">HEK1</strain>
    </source>
</reference>
<accession>A0A1B8P1A2</accession>
<organism evidence="1 2">
    <name type="scientific">Halomonas elongata</name>
    <dbReference type="NCBI Taxonomy" id="2746"/>
    <lineage>
        <taxon>Bacteria</taxon>
        <taxon>Pseudomonadati</taxon>
        <taxon>Pseudomonadota</taxon>
        <taxon>Gammaproteobacteria</taxon>
        <taxon>Oceanospirillales</taxon>
        <taxon>Halomonadaceae</taxon>
        <taxon>Halomonas</taxon>
    </lineage>
</organism>